<reference evidence="1 2" key="1">
    <citation type="submission" date="2019-05" db="EMBL/GenBank/DDBJ databases">
        <title>Another draft genome of Portunus trituberculatus and its Hox gene families provides insights of decapod evolution.</title>
        <authorList>
            <person name="Jeong J.-H."/>
            <person name="Song I."/>
            <person name="Kim S."/>
            <person name="Choi T."/>
            <person name="Kim D."/>
            <person name="Ryu S."/>
            <person name="Kim W."/>
        </authorList>
    </citation>
    <scope>NUCLEOTIDE SEQUENCE [LARGE SCALE GENOMIC DNA]</scope>
    <source>
        <tissue evidence="1">Muscle</tissue>
    </source>
</reference>
<accession>A0A5B7GPR5</accession>
<gene>
    <name evidence="1" type="ORF">E2C01_053223</name>
</gene>
<dbReference type="EMBL" id="VSRR010016352">
    <property type="protein sequence ID" value="MPC59207.1"/>
    <property type="molecule type" value="Genomic_DNA"/>
</dbReference>
<keyword evidence="2" id="KW-1185">Reference proteome</keyword>
<dbReference type="AlphaFoldDB" id="A0A5B7GPR5"/>
<protein>
    <submittedName>
        <fullName evidence="1">Uncharacterized protein</fullName>
    </submittedName>
</protein>
<name>A0A5B7GPR5_PORTR</name>
<evidence type="ECO:0000313" key="1">
    <source>
        <dbReference type="EMBL" id="MPC59207.1"/>
    </source>
</evidence>
<comment type="caution">
    <text evidence="1">The sequence shown here is derived from an EMBL/GenBank/DDBJ whole genome shotgun (WGS) entry which is preliminary data.</text>
</comment>
<organism evidence="1 2">
    <name type="scientific">Portunus trituberculatus</name>
    <name type="common">Swimming crab</name>
    <name type="synonym">Neptunus trituberculatus</name>
    <dbReference type="NCBI Taxonomy" id="210409"/>
    <lineage>
        <taxon>Eukaryota</taxon>
        <taxon>Metazoa</taxon>
        <taxon>Ecdysozoa</taxon>
        <taxon>Arthropoda</taxon>
        <taxon>Crustacea</taxon>
        <taxon>Multicrustacea</taxon>
        <taxon>Malacostraca</taxon>
        <taxon>Eumalacostraca</taxon>
        <taxon>Eucarida</taxon>
        <taxon>Decapoda</taxon>
        <taxon>Pleocyemata</taxon>
        <taxon>Brachyura</taxon>
        <taxon>Eubrachyura</taxon>
        <taxon>Portunoidea</taxon>
        <taxon>Portunidae</taxon>
        <taxon>Portuninae</taxon>
        <taxon>Portunus</taxon>
    </lineage>
</organism>
<evidence type="ECO:0000313" key="2">
    <source>
        <dbReference type="Proteomes" id="UP000324222"/>
    </source>
</evidence>
<dbReference type="Proteomes" id="UP000324222">
    <property type="component" value="Unassembled WGS sequence"/>
</dbReference>
<sequence>MVFVWGSSNQECFPAVLIFCGQQSALRRDTADTRGVQQVAAWLICFRPTPALPSPSTTALVHHLR</sequence>
<proteinExistence type="predicted"/>